<feature type="domain" description="Solute-binding protein family 5" evidence="7">
    <location>
        <begin position="81"/>
        <end position="426"/>
    </location>
</feature>
<evidence type="ECO:0000256" key="5">
    <source>
        <dbReference type="ARBA" id="ARBA00022856"/>
    </source>
</evidence>
<sequence length="583" mass="65029">MMANRKKRATWAVGLAAVSSMTGAVFALPVTAAASADDKTSFAMYIIDDGHGFDPGIISWEAYQDSIGIFEGLVKPGPKGPRPGIAVSWTHSKDYKTWTFHLRKNAKFSNGDPVTAQCFVYSWQRAYSPSTAVRDGGSSALTNEVPVVNGAAIRAGEKLPQSLGVKALDDYTFQVKLERPDPNLIRDLTLPTEIWSAPLDPKVHMFKNDWMQADKIVSDGPYMLKSYTPKTQAVLVPNPYYYGKVNLKQIVFLYSASQNALLAYKSGQLDAALLQSTDIPAVKADPSLSKDLHFFPTSVQYTLQIAPSQNTTLQNPLVRKALMMAIDRKTIAEKVLQGAAVPAYEYFCPTWLDPWITQGAVPYDPAQARKLLAQAGFPNGKGFPTLVIRVPQVGQPDVVAQAVQQMWENNLHINVKYDGEEAGQFYSTIGQQLPANEVGVVQSSGNFKYPQLLLPQSLDQYLGTQYHSLYWGYLPPDVYQQVHQLDTNQSLDPTVRAKKEAALYKKYLPKNVLDWINTGVKAYQTNDDNLMKEFYLKHEQNVFEFPIYTPLEPVLIRSDVKGYTPNDFLLTVPPIWLNDITRQ</sequence>
<dbReference type="GO" id="GO:0043190">
    <property type="term" value="C:ATP-binding cassette (ABC) transporter complex"/>
    <property type="evidence" value="ECO:0007669"/>
    <property type="project" value="InterPro"/>
</dbReference>
<dbReference type="InterPro" id="IPR023765">
    <property type="entry name" value="SBP_5_CS"/>
</dbReference>
<name>A0A917K8F4_9BACL</name>
<dbReference type="AlphaFoldDB" id="A0A917K8F4"/>
<keyword evidence="9" id="KW-1185">Reference proteome</keyword>
<dbReference type="GO" id="GO:0042597">
    <property type="term" value="C:periplasmic space"/>
    <property type="evidence" value="ECO:0007669"/>
    <property type="project" value="UniProtKB-ARBA"/>
</dbReference>
<dbReference type="PANTHER" id="PTHR30290">
    <property type="entry name" value="PERIPLASMIC BINDING COMPONENT OF ABC TRANSPORTER"/>
    <property type="match status" value="1"/>
</dbReference>
<keyword evidence="5" id="KW-0571">Peptide transport</keyword>
<keyword evidence="4 6" id="KW-0732">Signal</keyword>
<dbReference type="Gene3D" id="3.10.105.10">
    <property type="entry name" value="Dipeptide-binding Protein, Domain 3"/>
    <property type="match status" value="1"/>
</dbReference>
<dbReference type="Gene3D" id="3.90.76.10">
    <property type="entry name" value="Dipeptide-binding Protein, Domain 1"/>
    <property type="match status" value="1"/>
</dbReference>
<dbReference type="SUPFAM" id="SSF53850">
    <property type="entry name" value="Periplasmic binding protein-like II"/>
    <property type="match status" value="1"/>
</dbReference>
<accession>A0A917K8F4</accession>
<evidence type="ECO:0000256" key="1">
    <source>
        <dbReference type="ARBA" id="ARBA00004193"/>
    </source>
</evidence>
<evidence type="ECO:0000313" key="9">
    <source>
        <dbReference type="Proteomes" id="UP000637695"/>
    </source>
</evidence>
<dbReference type="PROSITE" id="PS01040">
    <property type="entry name" value="SBP_BACTERIAL_5"/>
    <property type="match status" value="1"/>
</dbReference>
<proteinExistence type="inferred from homology"/>
<keyword evidence="5" id="KW-0653">Protein transport</keyword>
<dbReference type="EMBL" id="BMOY01000012">
    <property type="protein sequence ID" value="GGJ02887.1"/>
    <property type="molecule type" value="Genomic_DNA"/>
</dbReference>
<dbReference type="GO" id="GO:0015833">
    <property type="term" value="P:peptide transport"/>
    <property type="evidence" value="ECO:0007669"/>
    <property type="project" value="UniProtKB-KW"/>
</dbReference>
<feature type="chain" id="PRO_5039058083" description="Solute-binding protein family 5 domain-containing protein" evidence="6">
    <location>
        <begin position="28"/>
        <end position="583"/>
    </location>
</feature>
<comment type="subcellular location">
    <subcellularLocation>
        <location evidence="1">Cell membrane</location>
        <topology evidence="1">Lipid-anchor</topology>
    </subcellularLocation>
</comment>
<reference evidence="8" key="2">
    <citation type="submission" date="2020-09" db="EMBL/GenBank/DDBJ databases">
        <authorList>
            <person name="Sun Q."/>
            <person name="Ohkuma M."/>
        </authorList>
    </citation>
    <scope>NUCLEOTIDE SEQUENCE</scope>
    <source>
        <strain evidence="8">JCM 18487</strain>
    </source>
</reference>
<evidence type="ECO:0000256" key="6">
    <source>
        <dbReference type="SAM" id="SignalP"/>
    </source>
</evidence>
<comment type="similarity">
    <text evidence="2">Belongs to the bacterial solute-binding protein 5 family.</text>
</comment>
<dbReference type="InterPro" id="IPR000914">
    <property type="entry name" value="SBP_5_dom"/>
</dbReference>
<protein>
    <recommendedName>
        <fullName evidence="7">Solute-binding protein family 5 domain-containing protein</fullName>
    </recommendedName>
</protein>
<evidence type="ECO:0000256" key="2">
    <source>
        <dbReference type="ARBA" id="ARBA00005695"/>
    </source>
</evidence>
<evidence type="ECO:0000313" key="8">
    <source>
        <dbReference type="EMBL" id="GGJ02887.1"/>
    </source>
</evidence>
<dbReference type="FunFam" id="3.90.76.10:FF:000001">
    <property type="entry name" value="Oligopeptide ABC transporter substrate-binding protein"/>
    <property type="match status" value="1"/>
</dbReference>
<evidence type="ECO:0000256" key="4">
    <source>
        <dbReference type="ARBA" id="ARBA00022729"/>
    </source>
</evidence>
<dbReference type="Proteomes" id="UP000637695">
    <property type="component" value="Unassembled WGS sequence"/>
</dbReference>
<keyword evidence="3" id="KW-0813">Transport</keyword>
<dbReference type="Pfam" id="PF00496">
    <property type="entry name" value="SBP_bac_5"/>
    <property type="match status" value="1"/>
</dbReference>
<dbReference type="PANTHER" id="PTHR30290:SF10">
    <property type="entry name" value="PERIPLASMIC OLIGOPEPTIDE-BINDING PROTEIN-RELATED"/>
    <property type="match status" value="1"/>
</dbReference>
<feature type="signal peptide" evidence="6">
    <location>
        <begin position="1"/>
        <end position="27"/>
    </location>
</feature>
<comment type="caution">
    <text evidence="8">The sequence shown here is derived from an EMBL/GenBank/DDBJ whole genome shotgun (WGS) entry which is preliminary data.</text>
</comment>
<dbReference type="Gene3D" id="3.40.190.10">
    <property type="entry name" value="Periplasmic binding protein-like II"/>
    <property type="match status" value="1"/>
</dbReference>
<evidence type="ECO:0000256" key="3">
    <source>
        <dbReference type="ARBA" id="ARBA00022448"/>
    </source>
</evidence>
<evidence type="ECO:0000259" key="7">
    <source>
        <dbReference type="Pfam" id="PF00496"/>
    </source>
</evidence>
<reference evidence="8" key="1">
    <citation type="journal article" date="2014" name="Int. J. Syst. Evol. Microbiol.">
        <title>Complete genome sequence of Corynebacterium casei LMG S-19264T (=DSM 44701T), isolated from a smear-ripened cheese.</title>
        <authorList>
            <consortium name="US DOE Joint Genome Institute (JGI-PGF)"/>
            <person name="Walter F."/>
            <person name="Albersmeier A."/>
            <person name="Kalinowski J."/>
            <person name="Ruckert C."/>
        </authorList>
    </citation>
    <scope>NUCLEOTIDE SEQUENCE</scope>
    <source>
        <strain evidence="8">JCM 18487</strain>
    </source>
</reference>
<dbReference type="GO" id="GO:1904680">
    <property type="term" value="F:peptide transmembrane transporter activity"/>
    <property type="evidence" value="ECO:0007669"/>
    <property type="project" value="TreeGrafter"/>
</dbReference>
<dbReference type="CDD" id="cd08504">
    <property type="entry name" value="PBP2_OppA"/>
    <property type="match status" value="1"/>
</dbReference>
<gene>
    <name evidence="8" type="ORF">GCM10010885_10220</name>
</gene>
<organism evidence="8 9">
    <name type="scientific">Alicyclobacillus cellulosilyticus</name>
    <dbReference type="NCBI Taxonomy" id="1003997"/>
    <lineage>
        <taxon>Bacteria</taxon>
        <taxon>Bacillati</taxon>
        <taxon>Bacillota</taxon>
        <taxon>Bacilli</taxon>
        <taxon>Bacillales</taxon>
        <taxon>Alicyclobacillaceae</taxon>
        <taxon>Alicyclobacillus</taxon>
    </lineage>
</organism>
<dbReference type="InterPro" id="IPR039424">
    <property type="entry name" value="SBP_5"/>
</dbReference>